<organism evidence="1 2">
    <name type="scientific">Dyadobacter frigoris</name>
    <dbReference type="NCBI Taxonomy" id="2576211"/>
    <lineage>
        <taxon>Bacteria</taxon>
        <taxon>Pseudomonadati</taxon>
        <taxon>Bacteroidota</taxon>
        <taxon>Cytophagia</taxon>
        <taxon>Cytophagales</taxon>
        <taxon>Spirosomataceae</taxon>
        <taxon>Dyadobacter</taxon>
    </lineage>
</organism>
<dbReference type="Proteomes" id="UP000304900">
    <property type="component" value="Unassembled WGS sequence"/>
</dbReference>
<reference evidence="1 2" key="1">
    <citation type="submission" date="2019-05" db="EMBL/GenBank/DDBJ databases">
        <title>Dyadobacter AR-3-8 sp. nov., isolated from arctic soil.</title>
        <authorList>
            <person name="Chaudhary D.K."/>
        </authorList>
    </citation>
    <scope>NUCLEOTIDE SEQUENCE [LARGE SCALE GENOMIC DNA]</scope>
    <source>
        <strain evidence="1 2">AR-3-8</strain>
    </source>
</reference>
<protein>
    <submittedName>
        <fullName evidence="1">Uncharacterized protein</fullName>
    </submittedName>
</protein>
<name>A0A4U6CXC9_9BACT</name>
<proteinExistence type="predicted"/>
<dbReference type="RefSeq" id="WP_137342627.1">
    <property type="nucleotide sequence ID" value="NZ_SZVO01000012.1"/>
</dbReference>
<evidence type="ECO:0000313" key="2">
    <source>
        <dbReference type="Proteomes" id="UP000304900"/>
    </source>
</evidence>
<keyword evidence="2" id="KW-1185">Reference proteome</keyword>
<dbReference type="AlphaFoldDB" id="A0A4U6CXC9"/>
<comment type="caution">
    <text evidence="1">The sequence shown here is derived from an EMBL/GenBank/DDBJ whole genome shotgun (WGS) entry which is preliminary data.</text>
</comment>
<evidence type="ECO:0000313" key="1">
    <source>
        <dbReference type="EMBL" id="TKT89490.1"/>
    </source>
</evidence>
<accession>A0A4U6CXC9</accession>
<dbReference type="EMBL" id="SZVO01000012">
    <property type="protein sequence ID" value="TKT89490.1"/>
    <property type="molecule type" value="Genomic_DNA"/>
</dbReference>
<sequence>MIYRPQTINFREVYRGDTFHLTDFIVSSNYEIKPTTDILMQIRPTGDIPEMPVLTFSTEENGGITIAGQTLTFHKETSEMQLVRSGRFEYDMEFTTDNIKTTLYKGLFEIMQDDSKTS</sequence>
<gene>
    <name evidence="1" type="ORF">FDK13_24415</name>
</gene>